<comment type="caution">
    <text evidence="2">The sequence shown here is derived from an EMBL/GenBank/DDBJ whole genome shotgun (WGS) entry which is preliminary data.</text>
</comment>
<dbReference type="InterPro" id="IPR050426">
    <property type="entry name" value="Glycosyltransferase_28"/>
</dbReference>
<accession>A0ABS6PZB1</accession>
<reference evidence="2" key="1">
    <citation type="submission" date="2021-06" db="EMBL/GenBank/DDBJ databases">
        <title>Updating the genus Pseudomonas: Description of 43 new species and partition of the Pseudomonas putida group.</title>
        <authorList>
            <person name="Girard L."/>
            <person name="Lood C."/>
            <person name="Vandamme P."/>
            <person name="Rokni-Zadeh H."/>
            <person name="Van Noort V."/>
            <person name="Hofte M."/>
            <person name="Lavigne R."/>
            <person name="De Mot R."/>
        </authorList>
    </citation>
    <scope>NUCLEOTIDE SEQUENCE</scope>
    <source>
        <strain evidence="2">SWRI79</strain>
    </source>
</reference>
<dbReference type="CDD" id="cd03784">
    <property type="entry name" value="GT1_Gtf-like"/>
    <property type="match status" value="1"/>
</dbReference>
<dbReference type="RefSeq" id="WP_217857778.1">
    <property type="nucleotide sequence ID" value="NZ_JAHSTV010000010.1"/>
</dbReference>
<evidence type="ECO:0000313" key="3">
    <source>
        <dbReference type="Proteomes" id="UP000886900"/>
    </source>
</evidence>
<name>A0ABS6PZB1_9PSED</name>
<dbReference type="Proteomes" id="UP000886900">
    <property type="component" value="Unassembled WGS sequence"/>
</dbReference>
<feature type="domain" description="Erythromycin biosynthesis protein CIII-like C-terminal" evidence="1">
    <location>
        <begin position="288"/>
        <end position="390"/>
    </location>
</feature>
<dbReference type="EMBL" id="JAHSTV010000010">
    <property type="protein sequence ID" value="MBV4465803.1"/>
    <property type="molecule type" value="Genomic_DNA"/>
</dbReference>
<dbReference type="InterPro" id="IPR010610">
    <property type="entry name" value="EryCIII-like_C"/>
</dbReference>
<evidence type="ECO:0000313" key="2">
    <source>
        <dbReference type="EMBL" id="MBV4465803.1"/>
    </source>
</evidence>
<gene>
    <name evidence="2" type="ORF">KVG95_20955</name>
</gene>
<evidence type="ECO:0000259" key="1">
    <source>
        <dbReference type="Pfam" id="PF06722"/>
    </source>
</evidence>
<sequence length="436" mass="47676">MHVIMVIDGSAGDLHPYLAIGTTLLQRNHRVTILANDLYAKIITSQGFNFVSSGPPKELQDRWAMPAMWEAKTAFATAWRYGVAPNLRRRFRQITDLLDDETVLVSSQMSCFAARLVQDALDIPLVTAWVSPLQFMSSHVPMELKVRNRPWLSPHIAKAAKTWFIDHFVGDRLCKNDINHVRQDLGLAPVSSIIRRWVHSPLASVGLFPSWFSPPQPDWPSAAALTGFPLFDMSSSLAPNVELEQFLFNGPPPVLVATGSAMSNGKAYFTTAVDALRGLNLRGIVLTSAPEQLPALPSGFMHCPGVALPSVLPRIRAFIHHGGIGTMAQAFAAGVPQLIVPSAMDQIDNAARICRIGAGLQLAMPICTSTLSQALQTLLEDQTMARRRESICKQMEMDSGVLACARAADLIERVGRDHLPAGERSHVERRSSALAD</sequence>
<keyword evidence="3" id="KW-1185">Reference proteome</keyword>
<dbReference type="PANTHER" id="PTHR48050:SF13">
    <property type="entry name" value="STEROL 3-BETA-GLUCOSYLTRANSFERASE UGT80A2"/>
    <property type="match status" value="1"/>
</dbReference>
<proteinExistence type="predicted"/>
<dbReference type="Pfam" id="PF06722">
    <property type="entry name" value="EryCIII-like_C"/>
    <property type="match status" value="1"/>
</dbReference>
<organism evidence="2 3">
    <name type="scientific">Pseudomonas farris</name>
    <dbReference type="NCBI Taxonomy" id="2841207"/>
    <lineage>
        <taxon>Bacteria</taxon>
        <taxon>Pseudomonadati</taxon>
        <taxon>Pseudomonadota</taxon>
        <taxon>Gammaproteobacteria</taxon>
        <taxon>Pseudomonadales</taxon>
        <taxon>Pseudomonadaceae</taxon>
        <taxon>Pseudomonas</taxon>
    </lineage>
</organism>
<dbReference type="PANTHER" id="PTHR48050">
    <property type="entry name" value="STEROL 3-BETA-GLUCOSYLTRANSFERASE"/>
    <property type="match status" value="1"/>
</dbReference>
<dbReference type="InterPro" id="IPR002213">
    <property type="entry name" value="UDP_glucos_trans"/>
</dbReference>
<protein>
    <recommendedName>
        <fullName evidence="1">Erythromycin biosynthesis protein CIII-like C-terminal domain-containing protein</fullName>
    </recommendedName>
</protein>